<proteinExistence type="predicted"/>
<dbReference type="CDD" id="cd00229">
    <property type="entry name" value="SGNH_hydrolase"/>
    <property type="match status" value="1"/>
</dbReference>
<comment type="caution">
    <text evidence="2">The sequence shown here is derived from an EMBL/GenBank/DDBJ whole genome shotgun (WGS) entry which is preliminary data.</text>
</comment>
<keyword evidence="2" id="KW-0378">Hydrolase</keyword>
<evidence type="ECO:0000313" key="2">
    <source>
        <dbReference type="EMBL" id="MDN4475399.1"/>
    </source>
</evidence>
<gene>
    <name evidence="2" type="ORF">QQX09_05955</name>
</gene>
<evidence type="ECO:0000259" key="1">
    <source>
        <dbReference type="Pfam" id="PF13472"/>
    </source>
</evidence>
<dbReference type="RefSeq" id="WP_301131931.1">
    <property type="nucleotide sequence ID" value="NZ_JAUHPW010000004.1"/>
</dbReference>
<dbReference type="EMBL" id="JAUHPW010000004">
    <property type="protein sequence ID" value="MDN4475399.1"/>
    <property type="molecule type" value="Genomic_DNA"/>
</dbReference>
<dbReference type="EC" id="3.1.-.-" evidence="2"/>
<organism evidence="2 3">
    <name type="scientific">Demequina litoralis</name>
    <dbReference type="NCBI Taxonomy" id="3051660"/>
    <lineage>
        <taxon>Bacteria</taxon>
        <taxon>Bacillati</taxon>
        <taxon>Actinomycetota</taxon>
        <taxon>Actinomycetes</taxon>
        <taxon>Micrococcales</taxon>
        <taxon>Demequinaceae</taxon>
        <taxon>Demequina</taxon>
    </lineage>
</organism>
<keyword evidence="3" id="KW-1185">Reference proteome</keyword>
<dbReference type="SUPFAM" id="SSF52266">
    <property type="entry name" value="SGNH hydrolase"/>
    <property type="match status" value="1"/>
</dbReference>
<dbReference type="Proteomes" id="UP001172728">
    <property type="component" value="Unassembled WGS sequence"/>
</dbReference>
<protein>
    <submittedName>
        <fullName evidence="2">SGNH/GDSL hydrolase family protein</fullName>
        <ecNumber evidence="2">3.1.-.-</ecNumber>
    </submittedName>
</protein>
<evidence type="ECO:0000313" key="3">
    <source>
        <dbReference type="Proteomes" id="UP001172728"/>
    </source>
</evidence>
<name>A0ABT8G9M9_9MICO</name>
<accession>A0ABT8G9M9</accession>
<feature type="domain" description="SGNH hydrolase-type esterase" evidence="1">
    <location>
        <begin position="8"/>
        <end position="167"/>
    </location>
</feature>
<dbReference type="Gene3D" id="3.40.50.1110">
    <property type="entry name" value="SGNH hydrolase"/>
    <property type="match status" value="1"/>
</dbReference>
<dbReference type="Pfam" id="PF13472">
    <property type="entry name" value="Lipase_GDSL_2"/>
    <property type="match status" value="1"/>
</dbReference>
<reference evidence="2" key="1">
    <citation type="submission" date="2023-06" db="EMBL/GenBank/DDBJ databases">
        <title>Sysu t00192.</title>
        <authorList>
            <person name="Gao L."/>
            <person name="Fang B.-Z."/>
            <person name="Li W.-J."/>
        </authorList>
    </citation>
    <scope>NUCLEOTIDE SEQUENCE</scope>
    <source>
        <strain evidence="2">SYSU T00192</strain>
    </source>
</reference>
<dbReference type="GO" id="GO:0016787">
    <property type="term" value="F:hydrolase activity"/>
    <property type="evidence" value="ECO:0007669"/>
    <property type="project" value="UniProtKB-KW"/>
</dbReference>
<dbReference type="InterPro" id="IPR013830">
    <property type="entry name" value="SGNH_hydro"/>
</dbReference>
<dbReference type="InterPro" id="IPR036514">
    <property type="entry name" value="SGNH_hydro_sf"/>
</dbReference>
<sequence>MGVTRVAVVGDSLSVGFSPAFTAEGLDRSSYLYTALGDDAVLAGGTAVPGATSLHQRSRASAVEADVLILALGTNDLAWGLPFDETAGALRDIARIVGPPPRVILLAIPPLEPELGPTTPVYNAWLRALAEAEGWEFVDAPAPVRDGDGWAAGMSNDGVHYTARAARLVGEKVGRALRLDRPSSA</sequence>